<gene>
    <name evidence="1" type="primary">BQ5605_C007g04435</name>
    <name evidence="1" type="ORF">BQ5605_C007G04435</name>
</gene>
<dbReference type="EMBL" id="FQNC01000045">
    <property type="protein sequence ID" value="SGY60462.1"/>
    <property type="molecule type" value="Genomic_DNA"/>
</dbReference>
<organism evidence="1 2">
    <name type="scientific">Microbotryum silenes-dioicae</name>
    <dbReference type="NCBI Taxonomy" id="796604"/>
    <lineage>
        <taxon>Eukaryota</taxon>
        <taxon>Fungi</taxon>
        <taxon>Dikarya</taxon>
        <taxon>Basidiomycota</taxon>
        <taxon>Pucciniomycotina</taxon>
        <taxon>Microbotryomycetes</taxon>
        <taxon>Microbotryales</taxon>
        <taxon>Microbotryaceae</taxon>
        <taxon>Microbotryum</taxon>
    </lineage>
</organism>
<proteinExistence type="predicted"/>
<reference evidence="1 2" key="1">
    <citation type="submission" date="2016-11" db="EMBL/GenBank/DDBJ databases">
        <authorList>
            <person name="Jaros S."/>
            <person name="Januszkiewicz K."/>
            <person name="Wedrychowicz H."/>
        </authorList>
    </citation>
    <scope>NUCLEOTIDE SEQUENCE [LARGE SCALE GENOMIC DNA]</scope>
</reference>
<accession>A0A2X0MB55</accession>
<dbReference type="AlphaFoldDB" id="A0A2X0MB55"/>
<dbReference type="PANTHER" id="PTHR33973">
    <property type="entry name" value="OS07G0153300 PROTEIN"/>
    <property type="match status" value="1"/>
</dbReference>
<evidence type="ECO:0000313" key="2">
    <source>
        <dbReference type="Proteomes" id="UP000249464"/>
    </source>
</evidence>
<dbReference type="PANTHER" id="PTHR33973:SF4">
    <property type="entry name" value="OS07G0153300 PROTEIN"/>
    <property type="match status" value="1"/>
</dbReference>
<sequence length="633" mass="71659">MNDTAPVPLTVNTTAVLKPAIDTMSSSSSASLRLLDLVLPALLLLLSLVLRVLYTDTQPKSRGAHLYRARTAHARYLPSPAGHRFSYPVLFLGLDLDQLEHPGRPLDQGRWFRYDSKRWSCMAIRPKVYLEPPSVGRSALEQGQSAVDDHTPIKTKLLRHIQQRGIPVDLVDKIYTVTMPAFMGMQDINPLTIHYVYSLLNSEGKPRPERQLIVVVLEVSNTFGEKHLYILRCGVDEDERVVSGFDHQWTFPRAFHVSPFNDRTGHYRVSLSDPLARPNPSTPNSSSCLPSHAHLNLKIVFLTPSFEKKFFADLSGPGEPLSPSSILSALLKWPLTLFLTTPRILYQAMLLHYRHRLDVFPRPEPFVQSPIEQAGNARLVNPVQQGALPANVQWQEETAFETRCRGKVVAYLERRVAGMTASEERRVRIVIRAANTSKPITTVPHNLELPALGNKIDIETVVINFVSNQFWTDLYTSPSIHLALELGSKTEQRWSTNNEDLFLEVFKPLSNHLANLSRTTKYIHSLRIRQMNWSRSFSSIYCHAPREFTLGVHPLDDDATSISDLQSLLEHFLVVRLGYWFFVVFGARFVRGTEPWEEWARWERKFGDVDGEGGKTCEVEDMAVGGVGSVLRT</sequence>
<protein>
    <submittedName>
        <fullName evidence="1">BQ5605_C007g04435 protein</fullName>
    </submittedName>
</protein>
<name>A0A2X0MB55_9BASI</name>
<dbReference type="Proteomes" id="UP000249464">
    <property type="component" value="Unassembled WGS sequence"/>
</dbReference>
<dbReference type="Pfam" id="PF07103">
    <property type="entry name" value="DUF1365"/>
    <property type="match status" value="1"/>
</dbReference>
<dbReference type="InterPro" id="IPR010775">
    <property type="entry name" value="DUF1365"/>
</dbReference>
<evidence type="ECO:0000313" key="1">
    <source>
        <dbReference type="EMBL" id="SGY60462.1"/>
    </source>
</evidence>
<keyword evidence="2" id="KW-1185">Reference proteome</keyword>